<dbReference type="InterPro" id="IPR023090">
    <property type="entry name" value="UPF0702_alpha/beta_dom_sf"/>
</dbReference>
<name>A0A371X5K0_9HYPH</name>
<dbReference type="RefSeq" id="WP_116682910.1">
    <property type="nucleotide sequence ID" value="NZ_QURL01000003.1"/>
</dbReference>
<evidence type="ECO:0000256" key="1">
    <source>
        <dbReference type="ARBA" id="ARBA00004651"/>
    </source>
</evidence>
<proteinExistence type="inferred from homology"/>
<evidence type="ECO:0000256" key="4">
    <source>
        <dbReference type="ARBA" id="ARBA00022692"/>
    </source>
</evidence>
<evidence type="ECO:0000256" key="2">
    <source>
        <dbReference type="ARBA" id="ARBA00006448"/>
    </source>
</evidence>
<dbReference type="GO" id="GO:0005886">
    <property type="term" value="C:plasma membrane"/>
    <property type="evidence" value="ECO:0007669"/>
    <property type="project" value="UniProtKB-SubCell"/>
</dbReference>
<keyword evidence="6 7" id="KW-0472">Membrane</keyword>
<dbReference type="AlphaFoldDB" id="A0A371X5K0"/>
<feature type="domain" description="YetF C-terminal" evidence="8">
    <location>
        <begin position="92"/>
        <end position="159"/>
    </location>
</feature>
<comment type="subcellular location">
    <subcellularLocation>
        <location evidence="1">Cell membrane</location>
        <topology evidence="1">Multi-pass membrane protein</topology>
    </subcellularLocation>
</comment>
<dbReference type="InterPro" id="IPR007353">
    <property type="entry name" value="DUF421"/>
</dbReference>
<dbReference type="Proteomes" id="UP000264310">
    <property type="component" value="Unassembled WGS sequence"/>
</dbReference>
<dbReference type="Gene3D" id="3.30.240.20">
    <property type="entry name" value="bsu07140 like domains"/>
    <property type="match status" value="1"/>
</dbReference>
<dbReference type="PANTHER" id="PTHR34582:SF6">
    <property type="entry name" value="UPF0702 TRANSMEMBRANE PROTEIN YCAP"/>
    <property type="match status" value="1"/>
</dbReference>
<comment type="caution">
    <text evidence="9">The sequence shown here is derived from an EMBL/GenBank/DDBJ whole genome shotgun (WGS) entry which is preliminary data.</text>
</comment>
<sequence length="183" mass="20176">MFALPDVLDAVARGFVLSALGLALVILIVRIVGLRSFSKMTSFDFIITLAAGSLLATIATVSTWTAYLQGAIAIFSLMGLQMLIAQTRDRDNKISDYLMNRPSLLLKDGEFRDETMRQKRVSRDDVLAKLRAANVQSIDKVRAVVLETTGDISVLTSDDLDIRLLDDVDGRHLFENGTQDRGD</sequence>
<dbReference type="Pfam" id="PF04239">
    <property type="entry name" value="DUF421"/>
    <property type="match status" value="1"/>
</dbReference>
<protein>
    <submittedName>
        <fullName evidence="9">DUF421 domain-containing protein</fullName>
    </submittedName>
</protein>
<evidence type="ECO:0000256" key="7">
    <source>
        <dbReference type="SAM" id="Phobius"/>
    </source>
</evidence>
<organism evidence="9 10">
    <name type="scientific">Fulvimarina endophytica</name>
    <dbReference type="NCBI Taxonomy" id="2293836"/>
    <lineage>
        <taxon>Bacteria</taxon>
        <taxon>Pseudomonadati</taxon>
        <taxon>Pseudomonadota</taxon>
        <taxon>Alphaproteobacteria</taxon>
        <taxon>Hyphomicrobiales</taxon>
        <taxon>Aurantimonadaceae</taxon>
        <taxon>Fulvimarina</taxon>
    </lineage>
</organism>
<keyword evidence="5 7" id="KW-1133">Transmembrane helix</keyword>
<evidence type="ECO:0000256" key="3">
    <source>
        <dbReference type="ARBA" id="ARBA00022475"/>
    </source>
</evidence>
<evidence type="ECO:0000256" key="6">
    <source>
        <dbReference type="ARBA" id="ARBA00023136"/>
    </source>
</evidence>
<evidence type="ECO:0000313" key="10">
    <source>
        <dbReference type="Proteomes" id="UP000264310"/>
    </source>
</evidence>
<feature type="transmembrane region" description="Helical" evidence="7">
    <location>
        <begin position="43"/>
        <end position="61"/>
    </location>
</feature>
<dbReference type="EMBL" id="QURL01000003">
    <property type="protein sequence ID" value="RFC64495.1"/>
    <property type="molecule type" value="Genomic_DNA"/>
</dbReference>
<evidence type="ECO:0000313" key="9">
    <source>
        <dbReference type="EMBL" id="RFC64495.1"/>
    </source>
</evidence>
<accession>A0A371X5K0</accession>
<reference evidence="9 10" key="1">
    <citation type="submission" date="2018-08" db="EMBL/GenBank/DDBJ databases">
        <title>Fulvimarina sp. 85, whole genome shotgun sequence.</title>
        <authorList>
            <person name="Tuo L."/>
        </authorList>
    </citation>
    <scope>NUCLEOTIDE SEQUENCE [LARGE SCALE GENOMIC DNA]</scope>
    <source>
        <strain evidence="9 10">85</strain>
    </source>
</reference>
<dbReference type="PANTHER" id="PTHR34582">
    <property type="entry name" value="UPF0702 TRANSMEMBRANE PROTEIN YCAP"/>
    <property type="match status" value="1"/>
</dbReference>
<keyword evidence="10" id="KW-1185">Reference proteome</keyword>
<dbReference type="OrthoDB" id="9793799at2"/>
<evidence type="ECO:0000259" key="8">
    <source>
        <dbReference type="Pfam" id="PF04239"/>
    </source>
</evidence>
<keyword evidence="4 7" id="KW-0812">Transmembrane</keyword>
<gene>
    <name evidence="9" type="ORF">DYI37_09370</name>
</gene>
<keyword evidence="3" id="KW-1003">Cell membrane</keyword>
<comment type="similarity">
    <text evidence="2">Belongs to the UPF0702 family.</text>
</comment>
<evidence type="ECO:0000256" key="5">
    <source>
        <dbReference type="ARBA" id="ARBA00022989"/>
    </source>
</evidence>
<feature type="transmembrane region" description="Helical" evidence="7">
    <location>
        <begin position="12"/>
        <end position="31"/>
    </location>
</feature>